<evidence type="ECO:0008006" key="4">
    <source>
        <dbReference type="Google" id="ProtNLM"/>
    </source>
</evidence>
<evidence type="ECO:0000313" key="2">
    <source>
        <dbReference type="EMBL" id="PUA81830.1"/>
    </source>
</evidence>
<sequence length="208" mass="22212">MLDMTRLLATLLGLLLTLLAVPASALAPTPIPDDFPLTWRIAENESGEQPTASADGDGVMELRACDRAAWPLRTGAVSERLAVRATGPEYADARELVVLRNARAAVRLVAAVRRTIRACVDRPDAGRQWTEWTGRAAQTGYDSFTFSLTYSTSLGASAIQVVRVGSGVLVTEASGEGTLGSLRPTIRKQTRVGRHLAASMCEFARAGC</sequence>
<feature type="chain" id="PRO_5039675782" description="PknH-like extracellular domain-containing protein" evidence="1">
    <location>
        <begin position="28"/>
        <end position="208"/>
    </location>
</feature>
<evidence type="ECO:0000256" key="1">
    <source>
        <dbReference type="SAM" id="SignalP"/>
    </source>
</evidence>
<accession>A0A2R7YZP0</accession>
<feature type="signal peptide" evidence="1">
    <location>
        <begin position="1"/>
        <end position="27"/>
    </location>
</feature>
<comment type="caution">
    <text evidence="2">The sequence shown here is derived from an EMBL/GenBank/DDBJ whole genome shotgun (WGS) entry which is preliminary data.</text>
</comment>
<keyword evidence="3" id="KW-1185">Reference proteome</keyword>
<dbReference type="EMBL" id="PYXZ01000002">
    <property type="protein sequence ID" value="PUA81830.1"/>
    <property type="molecule type" value="Genomic_DNA"/>
</dbReference>
<proteinExistence type="predicted"/>
<reference evidence="2 3" key="1">
    <citation type="submission" date="2018-03" db="EMBL/GenBank/DDBJ databases">
        <authorList>
            <person name="Keele B.F."/>
        </authorList>
    </citation>
    <scope>NUCLEOTIDE SEQUENCE [LARGE SCALE GENOMIC DNA]</scope>
    <source>
        <strain evidence="2 3">IB-3</strain>
    </source>
</reference>
<dbReference type="AlphaFoldDB" id="A0A2R7YZP0"/>
<organism evidence="2 3">
    <name type="scientific">Nocardioides currus</name>
    <dbReference type="NCBI Taxonomy" id="2133958"/>
    <lineage>
        <taxon>Bacteria</taxon>
        <taxon>Bacillati</taxon>
        <taxon>Actinomycetota</taxon>
        <taxon>Actinomycetes</taxon>
        <taxon>Propionibacteriales</taxon>
        <taxon>Nocardioidaceae</taxon>
        <taxon>Nocardioides</taxon>
    </lineage>
</organism>
<keyword evidence="1" id="KW-0732">Signal</keyword>
<evidence type="ECO:0000313" key="3">
    <source>
        <dbReference type="Proteomes" id="UP000244867"/>
    </source>
</evidence>
<name>A0A2R7YZP0_9ACTN</name>
<protein>
    <recommendedName>
        <fullName evidence="4">PknH-like extracellular domain-containing protein</fullName>
    </recommendedName>
</protein>
<dbReference type="Proteomes" id="UP000244867">
    <property type="component" value="Unassembled WGS sequence"/>
</dbReference>
<gene>
    <name evidence="2" type="ORF">C7S10_07150</name>
</gene>